<name>A0ACA9RN40_9GLOM</name>
<accession>A0ACA9RN40</accession>
<feature type="non-terminal residue" evidence="1">
    <location>
        <position position="48"/>
    </location>
</feature>
<comment type="caution">
    <text evidence="1">The sequence shown here is derived from an EMBL/GenBank/DDBJ whole genome shotgun (WGS) entry which is preliminary data.</text>
</comment>
<organism evidence="1 2">
    <name type="scientific">Cetraspora pellucida</name>
    <dbReference type="NCBI Taxonomy" id="1433469"/>
    <lineage>
        <taxon>Eukaryota</taxon>
        <taxon>Fungi</taxon>
        <taxon>Fungi incertae sedis</taxon>
        <taxon>Mucoromycota</taxon>
        <taxon>Glomeromycotina</taxon>
        <taxon>Glomeromycetes</taxon>
        <taxon>Diversisporales</taxon>
        <taxon>Gigasporaceae</taxon>
        <taxon>Cetraspora</taxon>
    </lineage>
</organism>
<sequence length="48" mass="5358">QENFILRAFVPIWCGDLSAISKLINVTGHNGYLRCRFCDLKGVSDTDA</sequence>
<protein>
    <submittedName>
        <fullName evidence="1">16979_t:CDS:1</fullName>
    </submittedName>
</protein>
<gene>
    <name evidence="1" type="ORF">SPELUC_LOCUS17981</name>
</gene>
<reference evidence="1" key="1">
    <citation type="submission" date="2021-06" db="EMBL/GenBank/DDBJ databases">
        <authorList>
            <person name="Kallberg Y."/>
            <person name="Tangrot J."/>
            <person name="Rosling A."/>
        </authorList>
    </citation>
    <scope>NUCLEOTIDE SEQUENCE</scope>
    <source>
        <strain evidence="1">28 12/20/2015</strain>
    </source>
</reference>
<dbReference type="EMBL" id="CAJVPW010078869">
    <property type="protein sequence ID" value="CAG8799968.1"/>
    <property type="molecule type" value="Genomic_DNA"/>
</dbReference>
<evidence type="ECO:0000313" key="1">
    <source>
        <dbReference type="EMBL" id="CAG8799968.1"/>
    </source>
</evidence>
<keyword evidence="2" id="KW-1185">Reference proteome</keyword>
<feature type="non-terminal residue" evidence="1">
    <location>
        <position position="1"/>
    </location>
</feature>
<proteinExistence type="predicted"/>
<dbReference type="Proteomes" id="UP000789366">
    <property type="component" value="Unassembled WGS sequence"/>
</dbReference>
<evidence type="ECO:0000313" key="2">
    <source>
        <dbReference type="Proteomes" id="UP000789366"/>
    </source>
</evidence>